<name>A0A8J5W6Z7_ZIZPA</name>
<comment type="caution">
    <text evidence="2">The sequence shown here is derived from an EMBL/GenBank/DDBJ whole genome shotgun (WGS) entry which is preliminary data.</text>
</comment>
<gene>
    <name evidence="2" type="ORF">GUJ93_ZPchr0015g6852</name>
</gene>
<evidence type="ECO:0000313" key="3">
    <source>
        <dbReference type="Proteomes" id="UP000729402"/>
    </source>
</evidence>
<dbReference type="Pfam" id="PF24530">
    <property type="entry name" value="DUF7597"/>
    <property type="match status" value="1"/>
</dbReference>
<reference evidence="2" key="2">
    <citation type="submission" date="2021-02" db="EMBL/GenBank/DDBJ databases">
        <authorList>
            <person name="Kimball J.A."/>
            <person name="Haas M.W."/>
            <person name="Macchietto M."/>
            <person name="Kono T."/>
            <person name="Duquette J."/>
            <person name="Shao M."/>
        </authorList>
    </citation>
    <scope>NUCLEOTIDE SEQUENCE</scope>
    <source>
        <tissue evidence="2">Fresh leaf tissue</tissue>
    </source>
</reference>
<evidence type="ECO:0000259" key="1">
    <source>
        <dbReference type="Pfam" id="PF24530"/>
    </source>
</evidence>
<keyword evidence="3" id="KW-1185">Reference proteome</keyword>
<sequence length="289" mass="32367">MANFPMDPLAYIPKGGVLIDGGGELRKRRNVVSLSGQHLRKHEDLAIANYDENFIALERHEFLLLIHHHLTQVLRLQVLRSWTFPVYIINNELADGFPGDEEDLPPNGGNPHPFNGEVYPSEPNWVQQWVDDQMWHVGFHNAPAAEEAFLAQHVNVDPMVDVEAVPRALSPPNLSRPPIKLVYSRRQCHPTSVNQAFANTDQEIAFGSKKKTDKGKGILLLDLPTIQNFIQASLDDQVGVDKLMAEARDNAQPIPGRININITGDEVDNNSATRFAHYGSRLKTLCLLL</sequence>
<accession>A0A8J5W6Z7</accession>
<protein>
    <recommendedName>
        <fullName evidence="1">DUF7597 domain-containing protein</fullName>
    </recommendedName>
</protein>
<dbReference type="Proteomes" id="UP000729402">
    <property type="component" value="Unassembled WGS sequence"/>
</dbReference>
<organism evidence="2 3">
    <name type="scientific">Zizania palustris</name>
    <name type="common">Northern wild rice</name>
    <dbReference type="NCBI Taxonomy" id="103762"/>
    <lineage>
        <taxon>Eukaryota</taxon>
        <taxon>Viridiplantae</taxon>
        <taxon>Streptophyta</taxon>
        <taxon>Embryophyta</taxon>
        <taxon>Tracheophyta</taxon>
        <taxon>Spermatophyta</taxon>
        <taxon>Magnoliopsida</taxon>
        <taxon>Liliopsida</taxon>
        <taxon>Poales</taxon>
        <taxon>Poaceae</taxon>
        <taxon>BOP clade</taxon>
        <taxon>Oryzoideae</taxon>
        <taxon>Oryzeae</taxon>
        <taxon>Zizaniinae</taxon>
        <taxon>Zizania</taxon>
    </lineage>
</organism>
<dbReference type="AlphaFoldDB" id="A0A8J5W6Z7"/>
<dbReference type="InterPro" id="IPR056018">
    <property type="entry name" value="DUF7597"/>
</dbReference>
<proteinExistence type="predicted"/>
<reference evidence="2" key="1">
    <citation type="journal article" date="2021" name="bioRxiv">
        <title>Whole Genome Assembly and Annotation of Northern Wild Rice, Zizania palustris L., Supports a Whole Genome Duplication in the Zizania Genus.</title>
        <authorList>
            <person name="Haas M."/>
            <person name="Kono T."/>
            <person name="Macchietto M."/>
            <person name="Millas R."/>
            <person name="McGilp L."/>
            <person name="Shao M."/>
            <person name="Duquette J."/>
            <person name="Hirsch C.N."/>
            <person name="Kimball J."/>
        </authorList>
    </citation>
    <scope>NUCLEOTIDE SEQUENCE</scope>
    <source>
        <tissue evidence="2">Fresh leaf tissue</tissue>
    </source>
</reference>
<feature type="domain" description="DUF7597" evidence="1">
    <location>
        <begin position="7"/>
        <end position="85"/>
    </location>
</feature>
<dbReference type="EMBL" id="JAAALK010000085">
    <property type="protein sequence ID" value="KAG8083254.1"/>
    <property type="molecule type" value="Genomic_DNA"/>
</dbReference>
<dbReference type="OrthoDB" id="721783at2759"/>
<evidence type="ECO:0000313" key="2">
    <source>
        <dbReference type="EMBL" id="KAG8083254.1"/>
    </source>
</evidence>